<accession>A0A087TBI3</accession>
<evidence type="ECO:0000313" key="2">
    <source>
        <dbReference type="Proteomes" id="UP000054359"/>
    </source>
</evidence>
<dbReference type="AlphaFoldDB" id="A0A087TBI3"/>
<keyword evidence="2" id="KW-1185">Reference proteome</keyword>
<protein>
    <submittedName>
        <fullName evidence="1">Uncharacterized protein</fullName>
    </submittedName>
</protein>
<name>A0A087TBI3_STEMI</name>
<gene>
    <name evidence="1" type="ORF">X975_24412</name>
</gene>
<dbReference type="Proteomes" id="UP000054359">
    <property type="component" value="Unassembled WGS sequence"/>
</dbReference>
<sequence length="34" mass="4148">MSQLQLEETLNSAAQWKIWELTEQLGLKWKQRLF</sequence>
<reference evidence="1 2" key="1">
    <citation type="submission" date="2013-11" db="EMBL/GenBank/DDBJ databases">
        <title>Genome sequencing of Stegodyphus mimosarum.</title>
        <authorList>
            <person name="Bechsgaard J."/>
        </authorList>
    </citation>
    <scope>NUCLEOTIDE SEQUENCE [LARGE SCALE GENOMIC DNA]</scope>
</reference>
<evidence type="ECO:0000313" key="1">
    <source>
        <dbReference type="EMBL" id="KFM62472.1"/>
    </source>
</evidence>
<proteinExistence type="predicted"/>
<organism evidence="1 2">
    <name type="scientific">Stegodyphus mimosarum</name>
    <name type="common">African social velvet spider</name>
    <dbReference type="NCBI Taxonomy" id="407821"/>
    <lineage>
        <taxon>Eukaryota</taxon>
        <taxon>Metazoa</taxon>
        <taxon>Ecdysozoa</taxon>
        <taxon>Arthropoda</taxon>
        <taxon>Chelicerata</taxon>
        <taxon>Arachnida</taxon>
        <taxon>Araneae</taxon>
        <taxon>Araneomorphae</taxon>
        <taxon>Entelegynae</taxon>
        <taxon>Eresoidea</taxon>
        <taxon>Eresidae</taxon>
        <taxon>Stegodyphus</taxon>
    </lineage>
</organism>
<feature type="non-terminal residue" evidence="1">
    <location>
        <position position="34"/>
    </location>
</feature>
<dbReference type="EMBL" id="KK114452">
    <property type="protein sequence ID" value="KFM62472.1"/>
    <property type="molecule type" value="Genomic_DNA"/>
</dbReference>